<keyword evidence="2" id="KW-1185">Reference proteome</keyword>
<evidence type="ECO:0000313" key="2">
    <source>
        <dbReference type="Proteomes" id="UP000321513"/>
    </source>
</evidence>
<proteinExistence type="predicted"/>
<protein>
    <submittedName>
        <fullName evidence="1">Uncharacterized protein</fullName>
    </submittedName>
</protein>
<dbReference type="OrthoDB" id="671474at2"/>
<dbReference type="AlphaFoldDB" id="A0A512BGV2"/>
<comment type="caution">
    <text evidence="1">The sequence shown here is derived from an EMBL/GenBank/DDBJ whole genome shotgun (WGS) entry which is preliminary data.</text>
</comment>
<dbReference type="RefSeq" id="WP_147205305.1">
    <property type="nucleotide sequence ID" value="NZ_BJYT01000017.1"/>
</dbReference>
<sequence>MADNNKTIGEFLQGKSAVSIELFNYFKEVYDSIGMVELRAAKTMIGICSPHRTIAWATHFGKNFVHIVFPFRQPYHDNLCFVKIAQVPGDDKQFNHHFRMISKDDINEEVKGFMALAYFRDKV</sequence>
<evidence type="ECO:0000313" key="1">
    <source>
        <dbReference type="EMBL" id="GEO11194.1"/>
    </source>
</evidence>
<gene>
    <name evidence="1" type="ORF">SAE01_36900</name>
</gene>
<dbReference type="EMBL" id="BJYT01000017">
    <property type="protein sequence ID" value="GEO11194.1"/>
    <property type="molecule type" value="Genomic_DNA"/>
</dbReference>
<dbReference type="Proteomes" id="UP000321513">
    <property type="component" value="Unassembled WGS sequence"/>
</dbReference>
<name>A0A512BGV2_9BACT</name>
<organism evidence="1 2">
    <name type="scientific">Segetibacter aerophilus</name>
    <dbReference type="NCBI Taxonomy" id="670293"/>
    <lineage>
        <taxon>Bacteria</taxon>
        <taxon>Pseudomonadati</taxon>
        <taxon>Bacteroidota</taxon>
        <taxon>Chitinophagia</taxon>
        <taxon>Chitinophagales</taxon>
        <taxon>Chitinophagaceae</taxon>
        <taxon>Segetibacter</taxon>
    </lineage>
</organism>
<reference evidence="1 2" key="1">
    <citation type="submission" date="2019-07" db="EMBL/GenBank/DDBJ databases">
        <title>Whole genome shotgun sequence of Segetibacter aerophilus NBRC 106135.</title>
        <authorList>
            <person name="Hosoyama A."/>
            <person name="Uohara A."/>
            <person name="Ohji S."/>
            <person name="Ichikawa N."/>
        </authorList>
    </citation>
    <scope>NUCLEOTIDE SEQUENCE [LARGE SCALE GENOMIC DNA]</scope>
    <source>
        <strain evidence="1 2">NBRC 106135</strain>
    </source>
</reference>
<accession>A0A512BGV2</accession>